<evidence type="ECO:0000259" key="16">
    <source>
        <dbReference type="PROSITE" id="PS50109"/>
    </source>
</evidence>
<keyword evidence="13 15" id="KW-0472">Membrane</keyword>
<dbReference type="InterPro" id="IPR036890">
    <property type="entry name" value="HATPase_C_sf"/>
</dbReference>
<dbReference type="PRINTS" id="PR00344">
    <property type="entry name" value="BCTRLSENSOR"/>
</dbReference>
<dbReference type="HOGENOM" id="CLU_000445_89_6_9"/>
<name>B1IIB8_CLOBK</name>
<dbReference type="CDD" id="cd00082">
    <property type="entry name" value="HisKA"/>
    <property type="match status" value="1"/>
</dbReference>
<evidence type="ECO:0000256" key="9">
    <source>
        <dbReference type="ARBA" id="ARBA00022777"/>
    </source>
</evidence>
<reference evidence="18 19" key="1">
    <citation type="journal article" date="2007" name="PLoS ONE">
        <title>Analysis of the neurotoxin complex genes in Clostridium botulinum A1-A4 and B1 strains: BoNT/A3, /Ba4 and /B1 clusters are located within plasmids.</title>
        <authorList>
            <person name="Smith T.J."/>
            <person name="Hill K.K."/>
            <person name="Foley B.T."/>
            <person name="Detter J.C."/>
            <person name="Munk A.C."/>
            <person name="Bruce D.C."/>
            <person name="Doggett N.A."/>
            <person name="Smith L.A."/>
            <person name="Marks J.D."/>
            <person name="Xie G."/>
            <person name="Brettin T.S."/>
        </authorList>
    </citation>
    <scope>NUCLEOTIDE SEQUENCE [LARGE SCALE GENOMIC DNA]</scope>
    <source>
        <strain evidence="19">Okra / Type B1</strain>
    </source>
</reference>
<evidence type="ECO:0000256" key="1">
    <source>
        <dbReference type="ARBA" id="ARBA00000085"/>
    </source>
</evidence>
<dbReference type="InterPro" id="IPR003661">
    <property type="entry name" value="HisK_dim/P_dom"/>
</dbReference>
<evidence type="ECO:0000256" key="13">
    <source>
        <dbReference type="ARBA" id="ARBA00023136"/>
    </source>
</evidence>
<dbReference type="PANTHER" id="PTHR45528">
    <property type="entry name" value="SENSOR HISTIDINE KINASE CPXA"/>
    <property type="match status" value="1"/>
</dbReference>
<dbReference type="Pfam" id="PF00512">
    <property type="entry name" value="HisKA"/>
    <property type="match status" value="1"/>
</dbReference>
<dbReference type="PROSITE" id="PS50109">
    <property type="entry name" value="HIS_KIN"/>
    <property type="match status" value="1"/>
</dbReference>
<evidence type="ECO:0000256" key="10">
    <source>
        <dbReference type="ARBA" id="ARBA00022840"/>
    </source>
</evidence>
<dbReference type="KEGG" id="cbb:CLD_3515"/>
<dbReference type="FunFam" id="3.30.565.10:FF:000006">
    <property type="entry name" value="Sensor histidine kinase WalK"/>
    <property type="match status" value="1"/>
</dbReference>
<dbReference type="SMART" id="SM00304">
    <property type="entry name" value="HAMP"/>
    <property type="match status" value="1"/>
</dbReference>
<dbReference type="InterPro" id="IPR004358">
    <property type="entry name" value="Sig_transdc_His_kin-like_C"/>
</dbReference>
<dbReference type="InterPro" id="IPR003594">
    <property type="entry name" value="HATPase_dom"/>
</dbReference>
<organism evidence="18 19">
    <name type="scientific">Clostridium botulinum (strain Okra / Type B1)</name>
    <dbReference type="NCBI Taxonomy" id="498213"/>
    <lineage>
        <taxon>Bacteria</taxon>
        <taxon>Bacillati</taxon>
        <taxon>Bacillota</taxon>
        <taxon>Clostridia</taxon>
        <taxon>Eubacteriales</taxon>
        <taxon>Clostridiaceae</taxon>
        <taxon>Clostridium</taxon>
    </lineage>
</organism>
<feature type="transmembrane region" description="Helical" evidence="15">
    <location>
        <begin position="178"/>
        <end position="196"/>
    </location>
</feature>
<keyword evidence="4" id="KW-1003">Cell membrane</keyword>
<keyword evidence="8" id="KW-0547">Nucleotide-binding</keyword>
<dbReference type="SUPFAM" id="SSF55874">
    <property type="entry name" value="ATPase domain of HSP90 chaperone/DNA topoisomerase II/histidine kinase"/>
    <property type="match status" value="1"/>
</dbReference>
<evidence type="ECO:0000256" key="11">
    <source>
        <dbReference type="ARBA" id="ARBA00022989"/>
    </source>
</evidence>
<dbReference type="EMBL" id="CP000939">
    <property type="protein sequence ID" value="ACA43752.1"/>
    <property type="molecule type" value="Genomic_DNA"/>
</dbReference>
<evidence type="ECO:0000256" key="2">
    <source>
        <dbReference type="ARBA" id="ARBA00004651"/>
    </source>
</evidence>
<evidence type="ECO:0000256" key="4">
    <source>
        <dbReference type="ARBA" id="ARBA00022475"/>
    </source>
</evidence>
<dbReference type="GO" id="GO:0000155">
    <property type="term" value="F:phosphorelay sensor kinase activity"/>
    <property type="evidence" value="ECO:0007669"/>
    <property type="project" value="InterPro"/>
</dbReference>
<keyword evidence="14" id="KW-0175">Coiled coil</keyword>
<dbReference type="PANTHER" id="PTHR45528:SF1">
    <property type="entry name" value="SENSOR HISTIDINE KINASE CPXA"/>
    <property type="match status" value="1"/>
</dbReference>
<sequence>MKMSLKKMSLKKKLSLGFLIAVIGSIIIASSISNYMINNRFNEYLVQEHKNKINQIIVAIEDMYKEDKGFQALKYDEIKRYAVLNELYIEIKDKKGSKIFTSGDDHLKHRSMMNSMMGHGMGNMMGKMKNLDLGDYKEEEQWLKKNNVTFGKITIGYFGTSYLNNGALTFKRTLNHSFIVSMVITFILGLILSWILSKQLSKPLVKIKEIANTMRMGNLNIRSNIKSNTTEIQELSNSINYLAETLQQQEALRKRLTSDMAHEIRTPITTLKTHVEAIIDGIWEPTEERLQVFYEELERLTNLVNNLRNISKLEKAETVVNKTNLNITTEIEKVVETFNPLYEKSGFKIVTKLEKDVYGFIDKDKLKQIMHNLLSNSHKYLNEDGLVKVSLSKGEDKIFIKVEDNGEGIPKEDLPHIFERFYRSDVSRNKTTGGTGLGLTITKTLVEAHGGHIRVESKMGVGTKFIIEIKTTL</sequence>
<dbReference type="GO" id="GO:0005524">
    <property type="term" value="F:ATP binding"/>
    <property type="evidence" value="ECO:0007669"/>
    <property type="project" value="UniProtKB-KW"/>
</dbReference>
<keyword evidence="5" id="KW-0597">Phosphoprotein</keyword>
<accession>B1IIB8</accession>
<keyword evidence="7 15" id="KW-0812">Transmembrane</keyword>
<dbReference type="InterPro" id="IPR036097">
    <property type="entry name" value="HisK_dim/P_sf"/>
</dbReference>
<feature type="domain" description="HAMP" evidence="17">
    <location>
        <begin position="198"/>
        <end position="251"/>
    </location>
</feature>
<dbReference type="CDD" id="cd00075">
    <property type="entry name" value="HATPase"/>
    <property type="match status" value="1"/>
</dbReference>
<keyword evidence="6 18" id="KW-0808">Transferase</keyword>
<dbReference type="InterPro" id="IPR050398">
    <property type="entry name" value="HssS/ArlS-like"/>
</dbReference>
<feature type="domain" description="Histidine kinase" evidence="16">
    <location>
        <begin position="259"/>
        <end position="473"/>
    </location>
</feature>
<evidence type="ECO:0000256" key="5">
    <source>
        <dbReference type="ARBA" id="ARBA00022553"/>
    </source>
</evidence>
<keyword evidence="10" id="KW-0067">ATP-binding</keyword>
<comment type="catalytic activity">
    <reaction evidence="1">
        <text>ATP + protein L-histidine = ADP + protein N-phospho-L-histidine.</text>
        <dbReference type="EC" id="2.7.13.3"/>
    </reaction>
</comment>
<dbReference type="InterPro" id="IPR005467">
    <property type="entry name" value="His_kinase_dom"/>
</dbReference>
<dbReference type="SUPFAM" id="SSF47384">
    <property type="entry name" value="Homodimeric domain of signal transducing histidine kinase"/>
    <property type="match status" value="1"/>
</dbReference>
<protein>
    <recommendedName>
        <fullName evidence="3">histidine kinase</fullName>
        <ecNumber evidence="3">2.7.13.3</ecNumber>
    </recommendedName>
</protein>
<dbReference type="SMART" id="SM00388">
    <property type="entry name" value="HisKA"/>
    <property type="match status" value="1"/>
</dbReference>
<evidence type="ECO:0000256" key="8">
    <source>
        <dbReference type="ARBA" id="ARBA00022741"/>
    </source>
</evidence>
<evidence type="ECO:0000259" key="17">
    <source>
        <dbReference type="PROSITE" id="PS50885"/>
    </source>
</evidence>
<dbReference type="InterPro" id="IPR003660">
    <property type="entry name" value="HAMP_dom"/>
</dbReference>
<comment type="subcellular location">
    <subcellularLocation>
        <location evidence="2">Cell membrane</location>
        <topology evidence="2">Multi-pass membrane protein</topology>
    </subcellularLocation>
</comment>
<evidence type="ECO:0000256" key="15">
    <source>
        <dbReference type="SAM" id="Phobius"/>
    </source>
</evidence>
<dbReference type="Gene3D" id="3.30.565.10">
    <property type="entry name" value="Histidine kinase-like ATPase, C-terminal domain"/>
    <property type="match status" value="1"/>
</dbReference>
<dbReference type="Pfam" id="PF02518">
    <property type="entry name" value="HATPase_c"/>
    <property type="match status" value="1"/>
</dbReference>
<feature type="coiled-coil region" evidence="14">
    <location>
        <begin position="290"/>
        <end position="317"/>
    </location>
</feature>
<evidence type="ECO:0000313" key="18">
    <source>
        <dbReference type="EMBL" id="ACA43752.1"/>
    </source>
</evidence>
<dbReference type="Proteomes" id="UP000008541">
    <property type="component" value="Chromosome"/>
</dbReference>
<dbReference type="Gene3D" id="6.10.340.10">
    <property type="match status" value="1"/>
</dbReference>
<evidence type="ECO:0000313" key="19">
    <source>
        <dbReference type="Proteomes" id="UP000008541"/>
    </source>
</evidence>
<evidence type="ECO:0000256" key="7">
    <source>
        <dbReference type="ARBA" id="ARBA00022692"/>
    </source>
</evidence>
<proteinExistence type="predicted"/>
<dbReference type="SMART" id="SM00387">
    <property type="entry name" value="HATPase_c"/>
    <property type="match status" value="1"/>
</dbReference>
<dbReference type="Pfam" id="PF00672">
    <property type="entry name" value="HAMP"/>
    <property type="match status" value="1"/>
</dbReference>
<keyword evidence="9 18" id="KW-0418">Kinase</keyword>
<dbReference type="SUPFAM" id="SSF158472">
    <property type="entry name" value="HAMP domain-like"/>
    <property type="match status" value="1"/>
</dbReference>
<dbReference type="Gene3D" id="1.10.287.130">
    <property type="match status" value="1"/>
</dbReference>
<dbReference type="EC" id="2.7.13.3" evidence="3"/>
<evidence type="ECO:0000256" key="14">
    <source>
        <dbReference type="SAM" id="Coils"/>
    </source>
</evidence>
<keyword evidence="11 15" id="KW-1133">Transmembrane helix</keyword>
<dbReference type="PROSITE" id="PS50885">
    <property type="entry name" value="HAMP"/>
    <property type="match status" value="1"/>
</dbReference>
<dbReference type="CDD" id="cd06225">
    <property type="entry name" value="HAMP"/>
    <property type="match status" value="1"/>
</dbReference>
<dbReference type="AlphaFoldDB" id="B1IIB8"/>
<gene>
    <name evidence="18" type="ordered locus">CLD_3515</name>
</gene>
<dbReference type="GO" id="GO:0005886">
    <property type="term" value="C:plasma membrane"/>
    <property type="evidence" value="ECO:0007669"/>
    <property type="project" value="UniProtKB-SubCell"/>
</dbReference>
<dbReference type="RefSeq" id="WP_015957487.1">
    <property type="nucleotide sequence ID" value="NC_010516.1"/>
</dbReference>
<evidence type="ECO:0000256" key="3">
    <source>
        <dbReference type="ARBA" id="ARBA00012438"/>
    </source>
</evidence>
<evidence type="ECO:0000256" key="6">
    <source>
        <dbReference type="ARBA" id="ARBA00022679"/>
    </source>
</evidence>
<keyword evidence="12" id="KW-0902">Two-component regulatory system</keyword>
<evidence type="ECO:0000256" key="12">
    <source>
        <dbReference type="ARBA" id="ARBA00023012"/>
    </source>
</evidence>